<reference evidence="8 9" key="1">
    <citation type="submission" date="2016-06" db="EMBL/GenBank/DDBJ databases">
        <title>Complete genome sequence of a deep-branching marine Gamma Proteobacterium Woeseia oceani type strain XK5.</title>
        <authorList>
            <person name="Mu D."/>
            <person name="Du Z."/>
        </authorList>
    </citation>
    <scope>NUCLEOTIDE SEQUENCE [LARGE SCALE GENOMIC DNA]</scope>
    <source>
        <strain evidence="8 9">XK5</strain>
    </source>
</reference>
<dbReference type="Pfam" id="PF13396">
    <property type="entry name" value="PLDc_N"/>
    <property type="match status" value="1"/>
</dbReference>
<evidence type="ECO:0000313" key="8">
    <source>
        <dbReference type="EMBL" id="ANO49869.1"/>
    </source>
</evidence>
<dbReference type="GO" id="GO:0008808">
    <property type="term" value="F:cardiolipin synthase activity"/>
    <property type="evidence" value="ECO:0007669"/>
    <property type="project" value="TreeGrafter"/>
</dbReference>
<evidence type="ECO:0000256" key="6">
    <source>
        <dbReference type="SAM" id="Phobius"/>
    </source>
</evidence>
<protein>
    <recommendedName>
        <fullName evidence="7">PLD phosphodiesterase domain-containing protein</fullName>
    </recommendedName>
</protein>
<organism evidence="8 9">
    <name type="scientific">Woeseia oceani</name>
    <dbReference type="NCBI Taxonomy" id="1548547"/>
    <lineage>
        <taxon>Bacteria</taxon>
        <taxon>Pseudomonadati</taxon>
        <taxon>Pseudomonadota</taxon>
        <taxon>Gammaproteobacteria</taxon>
        <taxon>Woeseiales</taxon>
        <taxon>Woeseiaceae</taxon>
        <taxon>Woeseia</taxon>
    </lineage>
</organism>
<evidence type="ECO:0000256" key="2">
    <source>
        <dbReference type="ARBA" id="ARBA00022475"/>
    </source>
</evidence>
<evidence type="ECO:0000259" key="7">
    <source>
        <dbReference type="PROSITE" id="PS50035"/>
    </source>
</evidence>
<dbReference type="PANTHER" id="PTHR21248:SF22">
    <property type="entry name" value="PHOSPHOLIPASE D"/>
    <property type="match status" value="1"/>
</dbReference>
<dbReference type="Gene3D" id="3.30.870.10">
    <property type="entry name" value="Endonuclease Chain A"/>
    <property type="match status" value="2"/>
</dbReference>
<dbReference type="GO" id="GO:0005886">
    <property type="term" value="C:plasma membrane"/>
    <property type="evidence" value="ECO:0007669"/>
    <property type="project" value="UniProtKB-SubCell"/>
</dbReference>
<keyword evidence="5 6" id="KW-0472">Membrane</keyword>
<proteinExistence type="predicted"/>
<feature type="domain" description="PLD phosphodiesterase" evidence="7">
    <location>
        <begin position="204"/>
        <end position="231"/>
    </location>
</feature>
<dbReference type="Proteomes" id="UP000092695">
    <property type="component" value="Chromosome"/>
</dbReference>
<dbReference type="PANTHER" id="PTHR21248">
    <property type="entry name" value="CARDIOLIPIN SYNTHASE"/>
    <property type="match status" value="1"/>
</dbReference>
<feature type="transmembrane region" description="Helical" evidence="6">
    <location>
        <begin position="33"/>
        <end position="52"/>
    </location>
</feature>
<dbReference type="AlphaFoldDB" id="A0A193LBU4"/>
<accession>A0A193LBU4</accession>
<dbReference type="OrthoDB" id="9762009at2"/>
<comment type="subcellular location">
    <subcellularLocation>
        <location evidence="1">Cell membrane</location>
        <topology evidence="1">Multi-pass membrane protein</topology>
    </subcellularLocation>
</comment>
<dbReference type="InterPro" id="IPR027379">
    <property type="entry name" value="CLS_N"/>
</dbReference>
<evidence type="ECO:0000256" key="3">
    <source>
        <dbReference type="ARBA" id="ARBA00022692"/>
    </source>
</evidence>
<evidence type="ECO:0000256" key="4">
    <source>
        <dbReference type="ARBA" id="ARBA00022989"/>
    </source>
</evidence>
<sequence length="466" mass="52309">MLTALLVLIYITPATLGVYHALLYKRDPRAAMGWIMACIFVPYGGPIAYFLFGINRVRSRARGLKRRLFYVGYEVGQRAAVHSGEGEPGKSGVGWRITGQTLTDGNTVTPLYNGDIAYPQMLDAIERASERVFLATYILKMDTIGTQFADALQAAVARGVDVRVLVDGFGELYAWPRPSRALRKRGIATARFLPPRLLPPSVYLNMRNHRKILIVDDAVAFAGGMNISDDHVETDRRKRDVTDVHFSIRGQTVGELAAVFLGDWSFATRGEEDEVPKQVMKPQGDMRCRVVPDGPNEALDALAVTIQTVISAAERSVDIMTPYFLPSRELMGAMESAALRGVRVRLVLPEKNNLFYVHWAHQNILAELLRWDIELWYQEPPFCHTKLICIDNDYTLIGSANLDSRSLRLNFELGIEVFSRDLNAELAAYFHRVIATGRRINYDELANRSMPVRLRDSAAALFSPYL</sequence>
<dbReference type="Pfam" id="PF13091">
    <property type="entry name" value="PLDc_2"/>
    <property type="match status" value="2"/>
</dbReference>
<keyword evidence="4 6" id="KW-1133">Transmembrane helix</keyword>
<dbReference type="InterPro" id="IPR001736">
    <property type="entry name" value="PLipase_D/transphosphatidylase"/>
</dbReference>
<dbReference type="SMART" id="SM00155">
    <property type="entry name" value="PLDc"/>
    <property type="match status" value="2"/>
</dbReference>
<dbReference type="KEGG" id="woc:BA177_00355"/>
<keyword evidence="3 6" id="KW-0812">Transmembrane</keyword>
<dbReference type="RefSeq" id="WP_068611705.1">
    <property type="nucleotide sequence ID" value="NZ_CP016268.1"/>
</dbReference>
<evidence type="ECO:0000256" key="1">
    <source>
        <dbReference type="ARBA" id="ARBA00004651"/>
    </source>
</evidence>
<evidence type="ECO:0000313" key="9">
    <source>
        <dbReference type="Proteomes" id="UP000092695"/>
    </source>
</evidence>
<feature type="domain" description="PLD phosphodiesterase" evidence="7">
    <location>
        <begin position="384"/>
        <end position="406"/>
    </location>
</feature>
<gene>
    <name evidence="8" type="ORF">BA177_00355</name>
</gene>
<dbReference type="CDD" id="cd09163">
    <property type="entry name" value="PLDc_CLS_unchar2_2"/>
    <property type="match status" value="1"/>
</dbReference>
<name>A0A193LBU4_9GAMM</name>
<keyword evidence="9" id="KW-1185">Reference proteome</keyword>
<dbReference type="PROSITE" id="PS50035">
    <property type="entry name" value="PLD"/>
    <property type="match status" value="2"/>
</dbReference>
<dbReference type="EMBL" id="CP016268">
    <property type="protein sequence ID" value="ANO49869.1"/>
    <property type="molecule type" value="Genomic_DNA"/>
</dbReference>
<dbReference type="CDD" id="cd09157">
    <property type="entry name" value="PLDc_CLS_unchar2_1"/>
    <property type="match status" value="1"/>
</dbReference>
<keyword evidence="2" id="KW-1003">Cell membrane</keyword>
<dbReference type="InterPro" id="IPR025202">
    <property type="entry name" value="PLD-like_dom"/>
</dbReference>
<dbReference type="SUPFAM" id="SSF56024">
    <property type="entry name" value="Phospholipase D/nuclease"/>
    <property type="match status" value="2"/>
</dbReference>
<dbReference type="GO" id="GO:0032049">
    <property type="term" value="P:cardiolipin biosynthetic process"/>
    <property type="evidence" value="ECO:0007669"/>
    <property type="project" value="UniProtKB-ARBA"/>
</dbReference>
<dbReference type="STRING" id="1548547.BA177_00355"/>
<evidence type="ECO:0000256" key="5">
    <source>
        <dbReference type="ARBA" id="ARBA00023136"/>
    </source>
</evidence>